<dbReference type="Proteomes" id="UP000887580">
    <property type="component" value="Unplaced"/>
</dbReference>
<organism evidence="1 2">
    <name type="scientific">Panagrolaimus sp. PS1159</name>
    <dbReference type="NCBI Taxonomy" id="55785"/>
    <lineage>
        <taxon>Eukaryota</taxon>
        <taxon>Metazoa</taxon>
        <taxon>Ecdysozoa</taxon>
        <taxon>Nematoda</taxon>
        <taxon>Chromadorea</taxon>
        <taxon>Rhabditida</taxon>
        <taxon>Tylenchina</taxon>
        <taxon>Panagrolaimomorpha</taxon>
        <taxon>Panagrolaimoidea</taxon>
        <taxon>Panagrolaimidae</taxon>
        <taxon>Panagrolaimus</taxon>
    </lineage>
</organism>
<protein>
    <submittedName>
        <fullName evidence="2">Protein kinase domain-containing protein</fullName>
    </submittedName>
</protein>
<evidence type="ECO:0000313" key="1">
    <source>
        <dbReference type="Proteomes" id="UP000887580"/>
    </source>
</evidence>
<name>A0AC35EYB4_9BILA</name>
<accession>A0AC35EYB4</accession>
<evidence type="ECO:0000313" key="2">
    <source>
        <dbReference type="WBParaSite" id="PS1159_v2.g11979.t1"/>
    </source>
</evidence>
<reference evidence="2" key="1">
    <citation type="submission" date="2022-11" db="UniProtKB">
        <authorList>
            <consortium name="WormBaseParasite"/>
        </authorList>
    </citation>
    <scope>IDENTIFICATION</scope>
</reference>
<proteinExistence type="predicted"/>
<dbReference type="WBParaSite" id="PS1159_v2.g11979.t1">
    <property type="protein sequence ID" value="PS1159_v2.g11979.t1"/>
    <property type="gene ID" value="PS1159_v2.g11979"/>
</dbReference>
<sequence length="580" mass="65949">MKTNFYELTDDHLGQGAYASVRTAIQKSTRKEFAVKLVNKHVAGHTRSKIMREVEIFKICKGHPNIVQLIQWFEDDNNYYMVFEKMRGGPLLNHIQAKSCFTEEEASQVTKDIAMALKFLHDRGIAHRDIKPENILCTESDRVSPVKICDFDLASKPPNLSARFPRHRFGADCHGSENSVSRSLPVVHSEPDLASPVGSAEFMAPEVVEAFTGDRFKYDKRCDMWALGVVLYVMLCGYPPFYGQCDNEDCNWAQGEACDDCQQNLFERIQTGEYDFPDEEWEEISDDAKDLICHLLVKDVRQRYTAADVLRHSWVVHEAPQTPLSTVTNLIYRNDSARDITMMNENFNAINRMKAERLANGQLTIDEVDTSSSGSPPSPTTLFPNEEIKNPLIPQYVPVHTPAAIIQAQSPYNNNNTNHHNGFYPAVTQPQLINMNGMMIYAPQMAAPHTPEYNMTYAGTRPQQQQHASEIRNGTTYFYPNHHQQQQSQHPPTSHPWYSPQMQHHAFHQHQQHQLQHPQQHNNNAGNNIISRSLDQQSAVAAASLNGAFSQMGLETCQNAMQRQDSKNEIQQTRETQVNV</sequence>